<feature type="region of interest" description="Disordered" evidence="1">
    <location>
        <begin position="1"/>
        <end position="27"/>
    </location>
</feature>
<comment type="caution">
    <text evidence="3">The sequence shown here is derived from an EMBL/GenBank/DDBJ whole genome shotgun (WGS) entry which is preliminary data.</text>
</comment>
<evidence type="ECO:0000256" key="1">
    <source>
        <dbReference type="SAM" id="MobiDB-lite"/>
    </source>
</evidence>
<keyword evidence="2" id="KW-1133">Transmembrane helix</keyword>
<evidence type="ECO:0000256" key="2">
    <source>
        <dbReference type="SAM" id="Phobius"/>
    </source>
</evidence>
<feature type="compositionally biased region" description="Basic residues" evidence="1">
    <location>
        <begin position="1"/>
        <end position="12"/>
    </location>
</feature>
<protein>
    <submittedName>
        <fullName evidence="3">Uncharacterized protein</fullName>
    </submittedName>
</protein>
<organism evidence="3 4">
    <name type="scientific">Elysia crispata</name>
    <name type="common">lettuce slug</name>
    <dbReference type="NCBI Taxonomy" id="231223"/>
    <lineage>
        <taxon>Eukaryota</taxon>
        <taxon>Metazoa</taxon>
        <taxon>Spiralia</taxon>
        <taxon>Lophotrochozoa</taxon>
        <taxon>Mollusca</taxon>
        <taxon>Gastropoda</taxon>
        <taxon>Heterobranchia</taxon>
        <taxon>Euthyneura</taxon>
        <taxon>Panpulmonata</taxon>
        <taxon>Sacoglossa</taxon>
        <taxon>Placobranchoidea</taxon>
        <taxon>Plakobranchidae</taxon>
        <taxon>Elysia</taxon>
    </lineage>
</organism>
<sequence length="86" mass="9902">MKSRHPLRREKPRRSESSTDQKGKSESCSLLENTNLIITGLVTAYFVSIIPFLLEQFEPKVRFVPQFVESAARIEEISLRSSRPTH</sequence>
<keyword evidence="2" id="KW-0812">Transmembrane</keyword>
<feature type="transmembrane region" description="Helical" evidence="2">
    <location>
        <begin position="36"/>
        <end position="54"/>
    </location>
</feature>
<feature type="compositionally biased region" description="Basic and acidic residues" evidence="1">
    <location>
        <begin position="13"/>
        <end position="25"/>
    </location>
</feature>
<dbReference type="EMBL" id="JAWDGP010001363">
    <property type="protein sequence ID" value="KAK3792594.1"/>
    <property type="molecule type" value="Genomic_DNA"/>
</dbReference>
<keyword evidence="4" id="KW-1185">Reference proteome</keyword>
<gene>
    <name evidence="3" type="ORF">RRG08_009952</name>
</gene>
<dbReference type="AlphaFoldDB" id="A0AAE1ARE0"/>
<evidence type="ECO:0000313" key="3">
    <source>
        <dbReference type="EMBL" id="KAK3792594.1"/>
    </source>
</evidence>
<name>A0AAE1ARE0_9GAST</name>
<keyword evidence="2" id="KW-0472">Membrane</keyword>
<proteinExistence type="predicted"/>
<dbReference type="Proteomes" id="UP001283361">
    <property type="component" value="Unassembled WGS sequence"/>
</dbReference>
<reference evidence="3" key="1">
    <citation type="journal article" date="2023" name="G3 (Bethesda)">
        <title>A reference genome for the long-term kleptoplast-retaining sea slug Elysia crispata morphotype clarki.</title>
        <authorList>
            <person name="Eastman K.E."/>
            <person name="Pendleton A.L."/>
            <person name="Shaikh M.A."/>
            <person name="Suttiyut T."/>
            <person name="Ogas R."/>
            <person name="Tomko P."/>
            <person name="Gavelis G."/>
            <person name="Widhalm J.R."/>
            <person name="Wisecaver J.H."/>
        </authorList>
    </citation>
    <scope>NUCLEOTIDE SEQUENCE</scope>
    <source>
        <strain evidence="3">ECLA1</strain>
    </source>
</reference>
<evidence type="ECO:0000313" key="4">
    <source>
        <dbReference type="Proteomes" id="UP001283361"/>
    </source>
</evidence>
<accession>A0AAE1ARE0</accession>